<dbReference type="GO" id="GO:0030915">
    <property type="term" value="C:Smc5-Smc6 complex"/>
    <property type="evidence" value="ECO:0007669"/>
    <property type="project" value="TreeGrafter"/>
</dbReference>
<feature type="coiled-coil region" evidence="4">
    <location>
        <begin position="810"/>
        <end position="897"/>
    </location>
</feature>
<feature type="domain" description="Rad50/SbcC-type AAA" evidence="6">
    <location>
        <begin position="33"/>
        <end position="235"/>
    </location>
</feature>
<comment type="similarity">
    <text evidence="1">Belongs to the SMC family. SMC5 subfamily.</text>
</comment>
<dbReference type="Proteomes" id="UP001438707">
    <property type="component" value="Unassembled WGS sequence"/>
</dbReference>
<evidence type="ECO:0000256" key="4">
    <source>
        <dbReference type="SAM" id="Coils"/>
    </source>
</evidence>
<feature type="compositionally biased region" description="Basic and acidic residues" evidence="5">
    <location>
        <begin position="724"/>
        <end position="736"/>
    </location>
</feature>
<dbReference type="GO" id="GO:0000724">
    <property type="term" value="P:double-strand break repair via homologous recombination"/>
    <property type="evidence" value="ECO:0007669"/>
    <property type="project" value="TreeGrafter"/>
</dbReference>
<gene>
    <name evidence="7" type="ORF">WJX74_010393</name>
</gene>
<evidence type="ECO:0000313" key="7">
    <source>
        <dbReference type="EMBL" id="KAK9820937.1"/>
    </source>
</evidence>
<dbReference type="GO" id="GO:0016887">
    <property type="term" value="F:ATP hydrolysis activity"/>
    <property type="evidence" value="ECO:0007669"/>
    <property type="project" value="InterPro"/>
</dbReference>
<name>A0AAW1QI11_9CHLO</name>
<feature type="region of interest" description="Disordered" evidence="5">
    <location>
        <begin position="377"/>
        <end position="406"/>
    </location>
</feature>
<dbReference type="InterPro" id="IPR038729">
    <property type="entry name" value="Rad50/SbcC_AAA"/>
</dbReference>
<dbReference type="PANTHER" id="PTHR45916">
    <property type="entry name" value="STRUCTURAL MAINTENANCE OF CHROMOSOMES PROTEIN 5"/>
    <property type="match status" value="1"/>
</dbReference>
<dbReference type="Gene3D" id="3.40.50.300">
    <property type="entry name" value="P-loop containing nucleotide triphosphate hydrolases"/>
    <property type="match status" value="2"/>
</dbReference>
<evidence type="ECO:0000256" key="1">
    <source>
        <dbReference type="ARBA" id="ARBA00010171"/>
    </source>
</evidence>
<evidence type="ECO:0000256" key="5">
    <source>
        <dbReference type="SAM" id="MobiDB-lite"/>
    </source>
</evidence>
<feature type="coiled-coil region" evidence="4">
    <location>
        <begin position="213"/>
        <end position="328"/>
    </location>
</feature>
<protein>
    <recommendedName>
        <fullName evidence="2">Structural maintenance of chromosomes protein 5</fullName>
    </recommendedName>
</protein>
<organism evidence="7 8">
    <name type="scientific">Apatococcus lobatus</name>
    <dbReference type="NCBI Taxonomy" id="904363"/>
    <lineage>
        <taxon>Eukaryota</taxon>
        <taxon>Viridiplantae</taxon>
        <taxon>Chlorophyta</taxon>
        <taxon>core chlorophytes</taxon>
        <taxon>Trebouxiophyceae</taxon>
        <taxon>Chlorellales</taxon>
        <taxon>Chlorellaceae</taxon>
        <taxon>Apatococcus</taxon>
    </lineage>
</organism>
<dbReference type="InterPro" id="IPR027417">
    <property type="entry name" value="P-loop_NTPase"/>
</dbReference>
<reference evidence="7 8" key="1">
    <citation type="journal article" date="2024" name="Nat. Commun.">
        <title>Phylogenomics reveals the evolutionary origins of lichenization in chlorophyte algae.</title>
        <authorList>
            <person name="Puginier C."/>
            <person name="Libourel C."/>
            <person name="Otte J."/>
            <person name="Skaloud P."/>
            <person name="Haon M."/>
            <person name="Grisel S."/>
            <person name="Petersen M."/>
            <person name="Berrin J.G."/>
            <person name="Delaux P.M."/>
            <person name="Dal Grande F."/>
            <person name="Keller J."/>
        </authorList>
    </citation>
    <scope>NUCLEOTIDE SEQUENCE [LARGE SCALE GENOMIC DNA]</scope>
    <source>
        <strain evidence="7 8">SAG 2145</strain>
    </source>
</reference>
<dbReference type="GO" id="GO:0003697">
    <property type="term" value="F:single-stranded DNA binding"/>
    <property type="evidence" value="ECO:0007669"/>
    <property type="project" value="TreeGrafter"/>
</dbReference>
<dbReference type="PANTHER" id="PTHR45916:SF1">
    <property type="entry name" value="STRUCTURAL MAINTENANCE OF CHROMOSOMES PROTEIN 5"/>
    <property type="match status" value="1"/>
</dbReference>
<keyword evidence="3 4" id="KW-0175">Coiled coil</keyword>
<sequence>MPGPRNREYDDGLPDWPSKKIRREAYGKGAVLKVVVHNFMTFKDAEILPGPHLNLVLGPNGTGKSSFTCALCIGLAGGPGILGRAENVMGFIRRGEAEAWTEIHLSGGAGRPDVVILRKMKVADKQRADGTEYQGVDSTWRINGKEVPMKEVTDKVAELNIQLQNLCSFLPQDKVASFANLKPEDLLRETLTAIGDMELYNQHQKLIQMQKDLKARESEEHAQQAELENLERNNQALQRDVARFEEKEKLNEEVDAMKKKRPWITFAALQEDYKDCKEKLEAAKELLARKQSEVEQAKAPLRQKQEEYKDADRKATTLKAKVTRAEQAMDTAGVQASVERLVEELHQGHGKLEKLHADWRSQEGRVQRLAAELAGLEQQVEREREQQGEGASQRADEEQHKAALQRQANDLRTQCSALDNDADEKANDVRTIRSETDGIRRKIADLDNVKIQRLSALERTQPGITEFYRWLEGNRERFQGPVYGPILLEIEVEDPACAAYLESTCGQNVMARFVVQYDVDQDMLVESAKTMRGRFQPIVSNNRGAAAPVIGPTIDERLASMGITTTLDKVFTAPPVVKRVMCDERPLTASYIGSPATQDHVNDDFFRQNKHVRTLFTPQTTYYITHSRYNAAAVTTSVQPTRPGHLLGAEGNVQEERSHLEAELHQKTQVAESIQAECNTLRRDAAEMKEQCAQLREQVQRIAQERQLAAQKLRLLESKLKAGQKRLRDEQDKPDPRSQAPAMKADIARKEKKLADTLSKHRKDLEKYWSLFKELLPLLVAEKELVTQVKALEGALSFHNQDIVRRETTVQQMGVLVSEAREKLRKAKAEAIAICPKTPEWEAKFAELPSNADELEDKIADAEARLEGITLNNPGVMREFKERQKKINDLKRRLEDTITWLTAQRSEMQDIRGQWLPVLLEIVGKITTSFSRSFCQIGCAGEVKLGEHEDYDKFSMQIMVKFRESEELQLLTATRQSGGERSVSTILYLVAIQEVTVAPFRVVDEINQGMDSVNERKIFRLLVEAACQPGTPQCFLLTPKLLPGLPFKEAVRILDIMNGPEIKSIANNFNLGMLVGSRPRLCAVGA</sequence>
<accession>A0AAW1QI11</accession>
<keyword evidence="8" id="KW-1185">Reference proteome</keyword>
<evidence type="ECO:0000313" key="8">
    <source>
        <dbReference type="Proteomes" id="UP001438707"/>
    </source>
</evidence>
<dbReference type="Pfam" id="PF13476">
    <property type="entry name" value="AAA_23"/>
    <property type="match status" value="1"/>
</dbReference>
<feature type="region of interest" description="Disordered" evidence="5">
    <location>
        <begin position="724"/>
        <end position="748"/>
    </location>
</feature>
<evidence type="ECO:0000256" key="2">
    <source>
        <dbReference type="ARBA" id="ARBA00018687"/>
    </source>
</evidence>
<evidence type="ECO:0000256" key="3">
    <source>
        <dbReference type="ARBA" id="ARBA00023054"/>
    </source>
</evidence>
<proteinExistence type="inferred from homology"/>
<comment type="caution">
    <text evidence="7">The sequence shown here is derived from an EMBL/GenBank/DDBJ whole genome shotgun (WGS) entry which is preliminary data.</text>
</comment>
<evidence type="ECO:0000259" key="6">
    <source>
        <dbReference type="Pfam" id="PF13476"/>
    </source>
</evidence>
<dbReference type="SUPFAM" id="SSF52540">
    <property type="entry name" value="P-loop containing nucleoside triphosphate hydrolases"/>
    <property type="match status" value="1"/>
</dbReference>
<dbReference type="Gene3D" id="1.10.287.1490">
    <property type="match status" value="2"/>
</dbReference>
<dbReference type="AlphaFoldDB" id="A0AAW1QI11"/>
<dbReference type="GO" id="GO:0005634">
    <property type="term" value="C:nucleus"/>
    <property type="evidence" value="ECO:0007669"/>
    <property type="project" value="TreeGrafter"/>
</dbReference>
<dbReference type="EMBL" id="JALJOS010000042">
    <property type="protein sequence ID" value="KAK9820937.1"/>
    <property type="molecule type" value="Genomic_DNA"/>
</dbReference>